<dbReference type="InParanoid" id="G7E1P3"/>
<keyword evidence="4" id="KW-1185">Reference proteome</keyword>
<feature type="region of interest" description="Disordered" evidence="1">
    <location>
        <begin position="409"/>
        <end position="432"/>
    </location>
</feature>
<dbReference type="GO" id="GO:0016787">
    <property type="term" value="F:hydrolase activity"/>
    <property type="evidence" value="ECO:0007669"/>
    <property type="project" value="InterPro"/>
</dbReference>
<dbReference type="Proteomes" id="UP000009131">
    <property type="component" value="Unassembled WGS sequence"/>
</dbReference>
<dbReference type="InterPro" id="IPR004843">
    <property type="entry name" value="Calcineurin-like_PHP"/>
</dbReference>
<evidence type="ECO:0000313" key="4">
    <source>
        <dbReference type="Proteomes" id="UP000009131"/>
    </source>
</evidence>
<dbReference type="RefSeq" id="XP_014565267.1">
    <property type="nucleotide sequence ID" value="XM_014709781.1"/>
</dbReference>
<evidence type="ECO:0000259" key="2">
    <source>
        <dbReference type="Pfam" id="PF00149"/>
    </source>
</evidence>
<protein>
    <recommendedName>
        <fullName evidence="2">Calcineurin-like phosphoesterase domain-containing protein</fullName>
    </recommendedName>
</protein>
<dbReference type="eggNOG" id="KOG0374">
    <property type="taxonomic scope" value="Eukaryota"/>
</dbReference>
<organism evidence="3 4">
    <name type="scientific">Mixia osmundae (strain CBS 9802 / IAM 14324 / JCM 22182 / KY 12970)</name>
    <dbReference type="NCBI Taxonomy" id="764103"/>
    <lineage>
        <taxon>Eukaryota</taxon>
        <taxon>Fungi</taxon>
        <taxon>Dikarya</taxon>
        <taxon>Basidiomycota</taxon>
        <taxon>Pucciniomycotina</taxon>
        <taxon>Mixiomycetes</taxon>
        <taxon>Mixiales</taxon>
        <taxon>Mixiaceae</taxon>
        <taxon>Mixia</taxon>
    </lineage>
</organism>
<dbReference type="AlphaFoldDB" id="G7E1P3"/>
<accession>G7E1P3</accession>
<dbReference type="EMBL" id="BABT02000106">
    <property type="protein sequence ID" value="GAA96753.1"/>
    <property type="molecule type" value="Genomic_DNA"/>
</dbReference>
<dbReference type="Pfam" id="PF00149">
    <property type="entry name" value="Metallophos"/>
    <property type="match status" value="1"/>
</dbReference>
<dbReference type="SUPFAM" id="SSF56300">
    <property type="entry name" value="Metallo-dependent phosphatases"/>
    <property type="match status" value="1"/>
</dbReference>
<reference evidence="3 4" key="2">
    <citation type="journal article" date="2012" name="Open Biol.">
        <title>Characteristics of nucleosomes and linker DNA regions on the genome of the basidiomycete Mixia osmundae revealed by mono- and dinucleosome mapping.</title>
        <authorList>
            <person name="Nishida H."/>
            <person name="Kondo S."/>
            <person name="Matsumoto T."/>
            <person name="Suzuki Y."/>
            <person name="Yoshikawa H."/>
            <person name="Taylor T.D."/>
            <person name="Sugiyama J."/>
        </authorList>
    </citation>
    <scope>NUCLEOTIDE SEQUENCE [LARGE SCALE GENOMIC DNA]</scope>
    <source>
        <strain evidence="4">CBS 9802 / IAM 14324 / JCM 22182 / KY 12970</strain>
    </source>
</reference>
<gene>
    <name evidence="3" type="primary">Mo03424</name>
    <name evidence="3" type="ORF">E5Q_03424</name>
</gene>
<dbReference type="InterPro" id="IPR029052">
    <property type="entry name" value="Metallo-depent_PP-like"/>
</dbReference>
<dbReference type="PANTHER" id="PTHR46546">
    <property type="entry name" value="SHEWANELLA-LIKE PROTEIN PHOSPHATASE 1"/>
    <property type="match status" value="1"/>
</dbReference>
<dbReference type="OMA" id="SERGPMW"/>
<name>G7E1P3_MIXOS</name>
<dbReference type="HOGENOM" id="CLU_042543_3_1_1"/>
<dbReference type="PANTHER" id="PTHR46546:SF4">
    <property type="entry name" value="SHEWANELLA-LIKE PROTEIN PHOSPHATASE 1"/>
    <property type="match status" value="1"/>
</dbReference>
<dbReference type="OrthoDB" id="5976022at2759"/>
<feature type="domain" description="Calcineurin-like phosphoesterase" evidence="2">
    <location>
        <begin position="57"/>
        <end position="183"/>
    </location>
</feature>
<comment type="caution">
    <text evidence="3">The sequence shown here is derived from an EMBL/GenBank/DDBJ whole genome shotgun (WGS) entry which is preliminary data.</text>
</comment>
<reference evidence="3 4" key="1">
    <citation type="journal article" date="2011" name="J. Gen. Appl. Microbiol.">
        <title>Draft genome sequencing of the enigmatic basidiomycete Mixia osmundae.</title>
        <authorList>
            <person name="Nishida H."/>
            <person name="Nagatsuka Y."/>
            <person name="Sugiyama J."/>
        </authorList>
    </citation>
    <scope>NUCLEOTIDE SEQUENCE [LARGE SCALE GENOMIC DNA]</scope>
    <source>
        <strain evidence="4">CBS 9802 / IAM 14324 / JCM 22182 / KY 12970</strain>
    </source>
</reference>
<evidence type="ECO:0000256" key="1">
    <source>
        <dbReference type="SAM" id="MobiDB-lite"/>
    </source>
</evidence>
<evidence type="ECO:0000313" key="3">
    <source>
        <dbReference type="EMBL" id="GAA96753.1"/>
    </source>
</evidence>
<dbReference type="FunCoup" id="G7E1P3">
    <property type="interactions" value="3"/>
</dbReference>
<dbReference type="Gene3D" id="3.60.21.10">
    <property type="match status" value="1"/>
</dbReference>
<sequence length="464" mass="51750">MKTTVLRSKILRLARVFALLLACTTLLLGGRAGVARWRRSKLGAQDLAYVPRGFRRRIVAIGDLHGDLNHAVRTLRNIEVINEHNHWIGKSTILVQTGDIVDRGKDTIALYHFFETLRSQAAEVGGQVVSLMGNHEMMNAMGDWRYVTKEDIESFGGERNRRRAMSSRGWIGQNWLANYTFTARVQYNLDFKGHAASPYLNDSLEDCLSDPIDGQERRCQRQIKARLSDHAPQRPLGIWRGPDKQTLFSSPDAETTEEEHRLDPFAGVAASFVHGGIHPEWAAKPNAVGEINKLGHSLLEKSISGPLASPLSLPRNASPEERALWEEKGPLWYRGFALDEDETEMCARAAETMRSLGVRRLIMGHTPQFEGIKSRCAGQVILIDTGISSAYGGALAALEIMYTLTPARDAPRPLGPDGQETPPPVPKPGEKRKWAERELVSVWTVGKRTQIIARKERTLHLPAI</sequence>
<dbReference type="STRING" id="764103.G7E1P3"/>
<proteinExistence type="predicted"/>